<evidence type="ECO:0000259" key="3">
    <source>
        <dbReference type="Pfam" id="PF02449"/>
    </source>
</evidence>
<feature type="domain" description="Glycoside hydrolase family 42 N-terminal" evidence="3">
    <location>
        <begin position="509"/>
        <end position="602"/>
    </location>
</feature>
<dbReference type="EC" id="3.2.1.23" evidence="4"/>
<keyword evidence="2 4" id="KW-0326">Glycosidase</keyword>
<dbReference type="AlphaFoldDB" id="A0A941DX46"/>
<dbReference type="GO" id="GO:0009341">
    <property type="term" value="C:beta-galactosidase complex"/>
    <property type="evidence" value="ECO:0007669"/>
    <property type="project" value="InterPro"/>
</dbReference>
<keyword evidence="1 4" id="KW-0378">Hydrolase</keyword>
<dbReference type="Gene3D" id="3.20.20.80">
    <property type="entry name" value="Glycosidases"/>
    <property type="match status" value="1"/>
</dbReference>
<dbReference type="InterPro" id="IPR017853">
    <property type="entry name" value="GH"/>
</dbReference>
<dbReference type="InterPro" id="IPR013529">
    <property type="entry name" value="Glyco_hydro_42_N"/>
</dbReference>
<dbReference type="EMBL" id="JAGSOT010000015">
    <property type="protein sequence ID" value="MBR7795778.1"/>
    <property type="molecule type" value="Genomic_DNA"/>
</dbReference>
<name>A0A941DX46_9BACI</name>
<dbReference type="GO" id="GO:0004565">
    <property type="term" value="F:beta-galactosidase activity"/>
    <property type="evidence" value="ECO:0007669"/>
    <property type="project" value="UniProtKB-EC"/>
</dbReference>
<organism evidence="4 5">
    <name type="scientific">Virgibacillus salarius</name>
    <dbReference type="NCBI Taxonomy" id="447199"/>
    <lineage>
        <taxon>Bacteria</taxon>
        <taxon>Bacillati</taxon>
        <taxon>Bacillota</taxon>
        <taxon>Bacilli</taxon>
        <taxon>Bacillales</taxon>
        <taxon>Bacillaceae</taxon>
        <taxon>Virgibacillus</taxon>
    </lineage>
</organism>
<reference evidence="4" key="1">
    <citation type="submission" date="2021-04" db="EMBL/GenBank/DDBJ databases">
        <title>Isolation and polyphasic classification of algal microorganism.</title>
        <authorList>
            <person name="Wang S."/>
        </authorList>
    </citation>
    <scope>NUCLEOTIDE SEQUENCE</scope>
    <source>
        <strain evidence="4">720a</strain>
    </source>
</reference>
<gene>
    <name evidence="4" type="ORF">KCX74_06945</name>
</gene>
<evidence type="ECO:0000313" key="4">
    <source>
        <dbReference type="EMBL" id="MBR7795778.1"/>
    </source>
</evidence>
<dbReference type="Pfam" id="PF02449">
    <property type="entry name" value="Glyco_hydro_42"/>
    <property type="match status" value="1"/>
</dbReference>
<protein>
    <submittedName>
        <fullName evidence="4">Beta-galactosidase</fullName>
        <ecNumber evidence="4">3.2.1.23</ecNumber>
    </submittedName>
</protein>
<evidence type="ECO:0000256" key="2">
    <source>
        <dbReference type="ARBA" id="ARBA00023295"/>
    </source>
</evidence>
<keyword evidence="5" id="KW-1185">Reference proteome</keyword>
<dbReference type="GO" id="GO:0005975">
    <property type="term" value="P:carbohydrate metabolic process"/>
    <property type="evidence" value="ECO:0007669"/>
    <property type="project" value="InterPro"/>
</dbReference>
<evidence type="ECO:0000256" key="1">
    <source>
        <dbReference type="ARBA" id="ARBA00022801"/>
    </source>
</evidence>
<accession>A0A941DX46</accession>
<proteinExistence type="predicted"/>
<sequence>MAKTIIFYDYDFPIDGNRPNRSILEDLNGTIVTANSLEEALDDDQVTCFINLHGSFFPKNAWKAIYSYLTTGKGMVHFGGIPFRVPCFQEDGKWKKEREQTAYHQQLNIHEALPVKTKQVTQLQSNYDIPIFKGKEKLFAIQDTYNFILHVTKSSSLKGEMGAAGPMDARIFPLLQGFTDSGRKVAAPSVLIENRNGAFTGGRWIFINQRMDKRFWSKLGIEFLGELALFTSHGVTEMSLQVNYATYEKGEQPMASLQMESFTDAPVQWEVRLTVSSNSEPLYTETISIKASKQRYNHSFIIPITIEPGLYHVSCYIESENGEVRSLYQGFWGMDKQLLARGEPLSCDRDYFHKNGQPMPIVGMTYMTSDVARYFLFLPNAHLWDNDMAQMKRAGINYIRTGIWTGWRNMMFIDGYMDEAVLRAIDAFILCAKKHDIEVTFTFFSFTPEAWDGENPYLDSRSLKAQTRFITSIVSRHVETTNINWDLINEPSVFDPNRPFAGPKTSHDSYDRRNYQKWLKARHGTVRELRERWNVTEEELPSFAAVEPPEASEINFGIRDMMSGKKGLCWLDYTLYTMDMHNKWVKELASSIKNLAGDQLVTVGQDEALGGLRPSPLFYSEAVDYTSNHTWWFLDDLIWDGIFTKTPAKPNLIQETGIMYVENANNHAKRSEEELRNILERKYAYAFSTGGAGAVQWLWNTNYFMNNINESNIGAIRADGTEKPEANVSYDYGEFMYKIKDLFRGRKLEDIAVVYPFSNDFSNRRYSIRATTKLTRVLAYEMNMPFRAVSEYHVEEILSDLPKLLIIPSPHNFSSSTFDTILTMVKDKGVNLLFTGAISIDAYWGHTSRTESILGKTKTQNLVREEILEMNGQDYFVSFGNEKIGELLKEVDVGGKTMKEVPYGKGMIYWCGLPVELNERNEPIIALYSYVMRRSGIPEEFQWNKGNLPGMYGRKLTFKHGCLYIFVSECSKDIEIKITDQKTNTSYLFLLESERTVMYATDMKGTITAVYRPEEVEIITKN</sequence>
<dbReference type="RefSeq" id="WP_166530165.1">
    <property type="nucleotide sequence ID" value="NZ_JAGSOT010000015.1"/>
</dbReference>
<evidence type="ECO:0000313" key="5">
    <source>
        <dbReference type="Proteomes" id="UP000675284"/>
    </source>
</evidence>
<comment type="caution">
    <text evidence="4">The sequence shown here is derived from an EMBL/GenBank/DDBJ whole genome shotgun (WGS) entry which is preliminary data.</text>
</comment>
<dbReference type="SUPFAM" id="SSF51445">
    <property type="entry name" value="(Trans)glycosidases"/>
    <property type="match status" value="1"/>
</dbReference>
<dbReference type="Proteomes" id="UP000675284">
    <property type="component" value="Unassembled WGS sequence"/>
</dbReference>